<dbReference type="PROSITE" id="PS50805">
    <property type="entry name" value="KRAB"/>
    <property type="match status" value="1"/>
</dbReference>
<evidence type="ECO:0000259" key="12">
    <source>
        <dbReference type="PROSITE" id="PS50805"/>
    </source>
</evidence>
<dbReference type="PANTHER" id="PTHR24393">
    <property type="entry name" value="ZINC FINGER PROTEIN"/>
    <property type="match status" value="1"/>
</dbReference>
<dbReference type="PANTHER" id="PTHR24393:SF158">
    <property type="entry name" value="C2H2-TYPE DOMAIN-CONTAINING PROTEIN"/>
    <property type="match status" value="1"/>
</dbReference>
<keyword evidence="5" id="KW-0862">Zinc</keyword>
<dbReference type="GO" id="GO:0005634">
    <property type="term" value="C:nucleus"/>
    <property type="evidence" value="ECO:0007669"/>
    <property type="project" value="UniProtKB-SubCell"/>
</dbReference>
<evidence type="ECO:0000256" key="9">
    <source>
        <dbReference type="ARBA" id="ARBA00023242"/>
    </source>
</evidence>
<dbReference type="GO" id="GO:0008270">
    <property type="term" value="F:zinc ion binding"/>
    <property type="evidence" value="ECO:0007669"/>
    <property type="project" value="UniProtKB-KW"/>
</dbReference>
<feature type="domain" description="C2H2-type" evidence="11">
    <location>
        <begin position="292"/>
        <end position="319"/>
    </location>
</feature>
<dbReference type="InterPro" id="IPR036051">
    <property type="entry name" value="KRAB_dom_sf"/>
</dbReference>
<dbReference type="KEGG" id="bbis:104998844"/>
<dbReference type="GeneID" id="104998844"/>
<dbReference type="FunFam" id="3.30.160.60:FF:002343">
    <property type="entry name" value="Zinc finger protein 33A"/>
    <property type="match status" value="1"/>
</dbReference>
<dbReference type="RefSeq" id="XP_010852546.1">
    <property type="nucleotide sequence ID" value="XM_010854244.1"/>
</dbReference>
<evidence type="ECO:0000256" key="7">
    <source>
        <dbReference type="ARBA" id="ARBA00023125"/>
    </source>
</evidence>
<evidence type="ECO:0000256" key="8">
    <source>
        <dbReference type="ARBA" id="ARBA00023163"/>
    </source>
</evidence>
<dbReference type="Proteomes" id="UP000515208">
    <property type="component" value="Unplaced"/>
</dbReference>
<dbReference type="Pfam" id="PF01352">
    <property type="entry name" value="KRAB"/>
    <property type="match status" value="1"/>
</dbReference>
<evidence type="ECO:0000259" key="11">
    <source>
        <dbReference type="PROSITE" id="PS50157"/>
    </source>
</evidence>
<feature type="domain" description="KRAB" evidence="12">
    <location>
        <begin position="30"/>
        <end position="101"/>
    </location>
</feature>
<evidence type="ECO:0000256" key="1">
    <source>
        <dbReference type="ARBA" id="ARBA00004123"/>
    </source>
</evidence>
<dbReference type="AlphaFoldDB" id="A0A6P3IDF8"/>
<evidence type="ECO:0000313" key="13">
    <source>
        <dbReference type="Proteomes" id="UP000515208"/>
    </source>
</evidence>
<dbReference type="SUPFAM" id="SSF109640">
    <property type="entry name" value="KRAB domain (Kruppel-associated box)"/>
    <property type="match status" value="1"/>
</dbReference>
<dbReference type="Gene3D" id="3.30.160.60">
    <property type="entry name" value="Classic Zinc Finger"/>
    <property type="match status" value="5"/>
</dbReference>
<keyword evidence="7" id="KW-0238">DNA-binding</keyword>
<dbReference type="SMART" id="SM00349">
    <property type="entry name" value="KRAB"/>
    <property type="match status" value="1"/>
</dbReference>
<evidence type="ECO:0000256" key="2">
    <source>
        <dbReference type="ARBA" id="ARBA00022723"/>
    </source>
</evidence>
<dbReference type="SMART" id="SM00355">
    <property type="entry name" value="ZnF_C2H2"/>
    <property type="match status" value="5"/>
</dbReference>
<name>A0A6P3IDF8_BISBB</name>
<keyword evidence="13" id="KW-1185">Reference proteome</keyword>
<organism evidence="13 14">
    <name type="scientific">Bison bison bison</name>
    <name type="common">North American plains bison</name>
    <dbReference type="NCBI Taxonomy" id="43346"/>
    <lineage>
        <taxon>Eukaryota</taxon>
        <taxon>Metazoa</taxon>
        <taxon>Chordata</taxon>
        <taxon>Craniata</taxon>
        <taxon>Vertebrata</taxon>
        <taxon>Euteleostomi</taxon>
        <taxon>Mammalia</taxon>
        <taxon>Eutheria</taxon>
        <taxon>Laurasiatheria</taxon>
        <taxon>Artiodactyla</taxon>
        <taxon>Ruminantia</taxon>
        <taxon>Pecora</taxon>
        <taxon>Bovidae</taxon>
        <taxon>Bovinae</taxon>
        <taxon>Bison</taxon>
    </lineage>
</organism>
<evidence type="ECO:0000256" key="5">
    <source>
        <dbReference type="ARBA" id="ARBA00022833"/>
    </source>
</evidence>
<dbReference type="GO" id="GO:0001228">
    <property type="term" value="F:DNA-binding transcription activator activity, RNA polymerase II-specific"/>
    <property type="evidence" value="ECO:0007669"/>
    <property type="project" value="TreeGrafter"/>
</dbReference>
<evidence type="ECO:0000313" key="14">
    <source>
        <dbReference type="RefSeq" id="XP_010852546.1"/>
    </source>
</evidence>
<dbReference type="OrthoDB" id="9701233at2759"/>
<evidence type="ECO:0000256" key="3">
    <source>
        <dbReference type="ARBA" id="ARBA00022737"/>
    </source>
</evidence>
<dbReference type="InterPro" id="IPR013087">
    <property type="entry name" value="Znf_C2H2_type"/>
</dbReference>
<proteinExistence type="predicted"/>
<keyword evidence="6" id="KW-0805">Transcription regulation</keyword>
<protein>
    <submittedName>
        <fullName evidence="14">Zinc finger protein 679-like</fullName>
    </submittedName>
</protein>
<gene>
    <name evidence="14" type="primary">LOC104998844</name>
</gene>
<dbReference type="GO" id="GO:0000978">
    <property type="term" value="F:RNA polymerase II cis-regulatory region sequence-specific DNA binding"/>
    <property type="evidence" value="ECO:0007669"/>
    <property type="project" value="TreeGrafter"/>
</dbReference>
<dbReference type="InterPro" id="IPR001909">
    <property type="entry name" value="KRAB"/>
</dbReference>
<dbReference type="FunFam" id="3.30.160.60:FF:000384">
    <property type="entry name" value="Zinc finger protein 550"/>
    <property type="match status" value="1"/>
</dbReference>
<keyword evidence="8" id="KW-0804">Transcription</keyword>
<feature type="domain" description="C2H2-type" evidence="11">
    <location>
        <begin position="236"/>
        <end position="263"/>
    </location>
</feature>
<reference evidence="14" key="1">
    <citation type="submission" date="2025-08" db="UniProtKB">
        <authorList>
            <consortium name="RefSeq"/>
        </authorList>
    </citation>
    <scope>IDENTIFICATION</scope>
    <source>
        <tissue evidence="14">Blood</tissue>
    </source>
</reference>
<comment type="subcellular location">
    <subcellularLocation>
        <location evidence="1">Nucleus</location>
    </subcellularLocation>
</comment>
<dbReference type="SUPFAM" id="SSF57667">
    <property type="entry name" value="beta-beta-alpha zinc fingers"/>
    <property type="match status" value="3"/>
</dbReference>
<dbReference type="PROSITE" id="PS00028">
    <property type="entry name" value="ZINC_FINGER_C2H2_1"/>
    <property type="match status" value="5"/>
</dbReference>
<keyword evidence="2" id="KW-0479">Metal-binding</keyword>
<keyword evidence="9" id="KW-0539">Nucleus</keyword>
<dbReference type="FunFam" id="3.30.160.60:FF:001638">
    <property type="entry name" value="Zinc finger protein 668"/>
    <property type="match status" value="1"/>
</dbReference>
<dbReference type="Gene3D" id="6.10.140.140">
    <property type="match status" value="1"/>
</dbReference>
<feature type="domain" description="C2H2-type" evidence="11">
    <location>
        <begin position="208"/>
        <end position="235"/>
    </location>
</feature>
<feature type="domain" description="C2H2-type" evidence="11">
    <location>
        <begin position="320"/>
        <end position="347"/>
    </location>
</feature>
<dbReference type="CDD" id="cd07765">
    <property type="entry name" value="KRAB_A-box"/>
    <property type="match status" value="1"/>
</dbReference>
<dbReference type="InterPro" id="IPR036236">
    <property type="entry name" value="Znf_C2H2_sf"/>
</dbReference>
<evidence type="ECO:0000256" key="4">
    <source>
        <dbReference type="ARBA" id="ARBA00022771"/>
    </source>
</evidence>
<keyword evidence="3" id="KW-0677">Repeat</keyword>
<evidence type="ECO:0000256" key="6">
    <source>
        <dbReference type="ARBA" id="ARBA00023015"/>
    </source>
</evidence>
<accession>A0A6P3IDF8</accession>
<sequence length="353" mass="38786">MPAGEPSASSALNPDVLTPWAEPVLFQGLLTFGDVAVHFTQEEGERLDAGQRTLYRDVMLETYRNLVSLGVPESKPDLISQLEQGREPWGSDLLGAQEAETAGNAGMDSTQGSLCKHVTARVKMTPAAEPPGGASGSFFRGEPPKAVCKEAAPQEGRLGSLENFLIQERPSHGIFWTISKGEGAQKGGKWGPELFCSRETNAKGQAAHTCETCAKTFRYLSRLVRHRATHSGEKPHACGECGRAFSQRSHLAQHRSAHAGQKPHTCGQCGRAFTRLSTLHRHQRVHSGEKPFGCQWCGKPFSYSTLLAQHQRIHTRERPFRCSKCGKSFIWKSSFRTHQKSHLCSQAAWISVS</sequence>
<dbReference type="Pfam" id="PF00096">
    <property type="entry name" value="zf-C2H2"/>
    <property type="match status" value="4"/>
</dbReference>
<dbReference type="PROSITE" id="PS50157">
    <property type="entry name" value="ZINC_FINGER_C2H2_2"/>
    <property type="match status" value="5"/>
</dbReference>
<dbReference type="FunFam" id="3.30.160.60:FF:000358">
    <property type="entry name" value="zinc finger protein 24"/>
    <property type="match status" value="1"/>
</dbReference>
<keyword evidence="4 10" id="KW-0863">Zinc-finger</keyword>
<feature type="domain" description="C2H2-type" evidence="11">
    <location>
        <begin position="264"/>
        <end position="291"/>
    </location>
</feature>
<evidence type="ECO:0000256" key="10">
    <source>
        <dbReference type="PROSITE-ProRule" id="PRU00042"/>
    </source>
</evidence>